<dbReference type="Pfam" id="PF04371">
    <property type="entry name" value="PAD_porph"/>
    <property type="match status" value="1"/>
</dbReference>
<comment type="catalytic activity">
    <reaction evidence="2">
        <text>agmatine + H2O = N-carbamoylputrescine + NH4(+)</text>
        <dbReference type="Rhea" id="RHEA:18037"/>
        <dbReference type="ChEBI" id="CHEBI:15377"/>
        <dbReference type="ChEBI" id="CHEBI:28938"/>
        <dbReference type="ChEBI" id="CHEBI:58145"/>
        <dbReference type="ChEBI" id="CHEBI:58318"/>
        <dbReference type="EC" id="3.5.3.12"/>
    </reaction>
</comment>
<dbReference type="HAMAP" id="MF_01841">
    <property type="entry name" value="Agmatine_deimin"/>
    <property type="match status" value="1"/>
</dbReference>
<dbReference type="InterPro" id="IPR017754">
    <property type="entry name" value="Agmatine_deiminase"/>
</dbReference>
<dbReference type="eggNOG" id="COG2957">
    <property type="taxonomic scope" value="Bacteria"/>
</dbReference>
<proteinExistence type="inferred from homology"/>
<dbReference type="NCBIfam" id="TIGR03380">
    <property type="entry name" value="agmatine_aguA"/>
    <property type="match status" value="1"/>
</dbReference>
<dbReference type="GO" id="GO:0047632">
    <property type="term" value="F:agmatine deiminase activity"/>
    <property type="evidence" value="ECO:0007669"/>
    <property type="project" value="UniProtKB-UniRule"/>
</dbReference>
<dbReference type="OrthoDB" id="9808013at2"/>
<comment type="similarity">
    <text evidence="2">Belongs to the agmatine deiminase family.</text>
</comment>
<dbReference type="GO" id="GO:0004668">
    <property type="term" value="F:protein-arginine deiminase activity"/>
    <property type="evidence" value="ECO:0007669"/>
    <property type="project" value="InterPro"/>
</dbReference>
<gene>
    <name evidence="2" type="primary">aguA</name>
    <name evidence="3" type="ordered locus">Desru_2644</name>
</gene>
<reference evidence="4" key="1">
    <citation type="submission" date="2011-05" db="EMBL/GenBank/DDBJ databases">
        <title>Complete sequence of Desulfotomaculum ruminis DSM 2154.</title>
        <authorList>
            <person name="Lucas S."/>
            <person name="Copeland A."/>
            <person name="Lapidus A."/>
            <person name="Cheng J.-F."/>
            <person name="Goodwin L."/>
            <person name="Pitluck S."/>
            <person name="Lu M."/>
            <person name="Detter J.C."/>
            <person name="Han C."/>
            <person name="Tapia R."/>
            <person name="Land M."/>
            <person name="Hauser L."/>
            <person name="Kyrpides N."/>
            <person name="Ivanova N."/>
            <person name="Mikhailova N."/>
            <person name="Pagani I."/>
            <person name="Stams A.J.M."/>
            <person name="Plugge C.M."/>
            <person name="Muyzer G."/>
            <person name="Kuever J."/>
            <person name="Parshina S.N."/>
            <person name="Ivanova A.E."/>
            <person name="Nazina T.N."/>
            <person name="Brambilla E."/>
            <person name="Spring S."/>
            <person name="Klenk H.-P."/>
            <person name="Woyke T."/>
        </authorList>
    </citation>
    <scope>NUCLEOTIDE SEQUENCE [LARGE SCALE GENOMIC DNA]</scope>
    <source>
        <strain evidence="4">ATCC 23193 / DSM 2154 / NCIB 8452 / DL</strain>
    </source>
</reference>
<evidence type="ECO:0000256" key="2">
    <source>
        <dbReference type="HAMAP-Rule" id="MF_01841"/>
    </source>
</evidence>
<dbReference type="RefSeq" id="WP_013842626.1">
    <property type="nucleotide sequence ID" value="NC_015589.1"/>
</dbReference>
<dbReference type="EC" id="3.5.3.12" evidence="2"/>
<dbReference type="Proteomes" id="UP000009234">
    <property type="component" value="Chromosome"/>
</dbReference>
<evidence type="ECO:0000313" key="4">
    <source>
        <dbReference type="Proteomes" id="UP000009234"/>
    </source>
</evidence>
<sequence length="339" mass="37983">MTPGDFHFKMPAEWSRHACTFMEWPVHEEQWPDCYHEAKGAFAEVARTIASFEPVTMLANPEQAREAARLCGPTVRIVSIEHDDSWMRDNGPTFVVNLKGEVAGVNWIFNAWGEKFRPWAKDDQVAPELLKQLGLPCFNAPIVLEGGSVHVDGEGTLLTTEECLLNKNRNPHLSKEEIEEVLRKFLGIEKLIWLKKGLYGDETDGHVDNVACFAEPGVILVHTCSNRNEPNYEILKENLAILEKSSDAKGRKLEIIKMELPPVQYFGGERLTLSYINFYFVNGGIVLPVFGGECEETDRQALQVLQKTLCNRKVVTVNGLPIVKGGGNVHCITQQMPGP</sequence>
<reference evidence="3 4" key="2">
    <citation type="journal article" date="2012" name="Stand. Genomic Sci.">
        <title>Complete genome sequence of the sulfate-reducing firmicute Desulfotomaculum ruminis type strain (DL(T)).</title>
        <authorList>
            <person name="Spring S."/>
            <person name="Visser M."/>
            <person name="Lu M."/>
            <person name="Copeland A."/>
            <person name="Lapidus A."/>
            <person name="Lucas S."/>
            <person name="Cheng J.F."/>
            <person name="Han C."/>
            <person name="Tapia R."/>
            <person name="Goodwin L.A."/>
            <person name="Pitluck S."/>
            <person name="Ivanova N."/>
            <person name="Land M."/>
            <person name="Hauser L."/>
            <person name="Larimer F."/>
            <person name="Rohde M."/>
            <person name="Goker M."/>
            <person name="Detter J.C."/>
            <person name="Kyrpides N.C."/>
            <person name="Woyke T."/>
            <person name="Schaap P.J."/>
            <person name="Plugge C.M."/>
            <person name="Muyzer G."/>
            <person name="Kuever J."/>
            <person name="Pereira I.A."/>
            <person name="Parshina S.N."/>
            <person name="Bernier-Latmani R."/>
            <person name="Stams A.J."/>
            <person name="Klenk H.P."/>
        </authorList>
    </citation>
    <scope>NUCLEOTIDE SEQUENCE [LARGE SCALE GENOMIC DNA]</scope>
    <source>
        <strain evidence="4">ATCC 23193 / DSM 2154 / NCIB 8452 / DL</strain>
    </source>
</reference>
<dbReference type="EMBL" id="CP002780">
    <property type="protein sequence ID" value="AEG60870.1"/>
    <property type="molecule type" value="Genomic_DNA"/>
</dbReference>
<dbReference type="AlphaFoldDB" id="F6DQH6"/>
<organism evidence="3 4">
    <name type="scientific">Desulforamulus ruminis (strain ATCC 23193 / DSM 2154 / NCIMB 8452 / DL)</name>
    <name type="common">Desulfotomaculum ruminis</name>
    <dbReference type="NCBI Taxonomy" id="696281"/>
    <lineage>
        <taxon>Bacteria</taxon>
        <taxon>Bacillati</taxon>
        <taxon>Bacillota</taxon>
        <taxon>Clostridia</taxon>
        <taxon>Eubacteriales</taxon>
        <taxon>Peptococcaceae</taxon>
        <taxon>Desulforamulus</taxon>
    </lineage>
</organism>
<feature type="active site" description="Amidino-cysteine intermediate" evidence="2">
    <location>
        <position position="331"/>
    </location>
</feature>
<name>F6DQH6_DESRL</name>
<keyword evidence="4" id="KW-1185">Reference proteome</keyword>
<keyword evidence="1 2" id="KW-0378">Hydrolase</keyword>
<dbReference type="Gene3D" id="3.75.10.10">
    <property type="entry name" value="L-arginine/glycine Amidinotransferase, Chain A"/>
    <property type="match status" value="1"/>
</dbReference>
<dbReference type="PANTHER" id="PTHR31377:SF0">
    <property type="entry name" value="AGMATINE DEIMINASE-RELATED"/>
    <property type="match status" value="1"/>
</dbReference>
<dbReference type="HOGENOM" id="CLU_037682_0_0_9"/>
<evidence type="ECO:0000313" key="3">
    <source>
        <dbReference type="EMBL" id="AEG60870.1"/>
    </source>
</evidence>
<dbReference type="KEGG" id="dru:Desru_2644"/>
<protein>
    <recommendedName>
        <fullName evidence="2">Putative agmatine deiminase</fullName>
        <ecNumber evidence="2">3.5.3.12</ecNumber>
    </recommendedName>
    <alternativeName>
        <fullName evidence="2">Agmatine iminohydrolase</fullName>
    </alternativeName>
</protein>
<accession>F6DQH6</accession>
<dbReference type="GO" id="GO:0009446">
    <property type="term" value="P:putrescine biosynthetic process"/>
    <property type="evidence" value="ECO:0007669"/>
    <property type="project" value="InterPro"/>
</dbReference>
<dbReference type="InterPro" id="IPR007466">
    <property type="entry name" value="Peptidyl-Arg-deiminase_porph"/>
</dbReference>
<evidence type="ECO:0000256" key="1">
    <source>
        <dbReference type="ARBA" id="ARBA00022801"/>
    </source>
</evidence>
<dbReference type="PANTHER" id="PTHR31377">
    <property type="entry name" value="AGMATINE DEIMINASE-RELATED"/>
    <property type="match status" value="1"/>
</dbReference>
<dbReference type="STRING" id="696281.Desru_2644"/>
<dbReference type="SUPFAM" id="SSF55909">
    <property type="entry name" value="Pentein"/>
    <property type="match status" value="1"/>
</dbReference>